<evidence type="ECO:0000256" key="1">
    <source>
        <dbReference type="SAM" id="MobiDB-lite"/>
    </source>
</evidence>
<reference evidence="2" key="1">
    <citation type="journal article" date="2016" name="Mol. Biol. Evol.">
        <title>Comparative Genomics of Early-Diverging Mushroom-Forming Fungi Provides Insights into the Origins of Lignocellulose Decay Capabilities.</title>
        <authorList>
            <person name="Nagy L.G."/>
            <person name="Riley R."/>
            <person name="Tritt A."/>
            <person name="Adam C."/>
            <person name="Daum C."/>
            <person name="Floudas D."/>
            <person name="Sun H."/>
            <person name="Yadav J.S."/>
            <person name="Pangilinan J."/>
            <person name="Larsson K.H."/>
            <person name="Matsuura K."/>
            <person name="Barry K."/>
            <person name="Labutti K."/>
            <person name="Kuo R."/>
            <person name="Ohm R.A."/>
            <person name="Bhattacharya S.S."/>
            <person name="Shirouzu T."/>
            <person name="Yoshinaga Y."/>
            <person name="Martin F.M."/>
            <person name="Grigoriev I.V."/>
            <person name="Hibbett D.S."/>
        </authorList>
    </citation>
    <scope>NUCLEOTIDE SEQUENCE [LARGE SCALE GENOMIC DNA]</scope>
    <source>
        <strain evidence="2">CBS 109695</strain>
    </source>
</reference>
<feature type="region of interest" description="Disordered" evidence="1">
    <location>
        <begin position="61"/>
        <end position="120"/>
    </location>
</feature>
<feature type="compositionally biased region" description="Low complexity" evidence="1">
    <location>
        <begin position="86"/>
        <end position="97"/>
    </location>
</feature>
<protein>
    <submittedName>
        <fullName evidence="2">Uncharacterized protein</fullName>
    </submittedName>
</protein>
<gene>
    <name evidence="2" type="ORF">FIBSPDRAFT_892469</name>
</gene>
<name>A0A166IDA8_9AGAM</name>
<organism evidence="2">
    <name type="scientific">Athelia psychrophila</name>
    <dbReference type="NCBI Taxonomy" id="1759441"/>
    <lineage>
        <taxon>Eukaryota</taxon>
        <taxon>Fungi</taxon>
        <taxon>Dikarya</taxon>
        <taxon>Basidiomycota</taxon>
        <taxon>Agaricomycotina</taxon>
        <taxon>Agaricomycetes</taxon>
        <taxon>Agaricomycetidae</taxon>
        <taxon>Atheliales</taxon>
        <taxon>Atheliaceae</taxon>
        <taxon>Athelia</taxon>
    </lineage>
</organism>
<proteinExistence type="predicted"/>
<dbReference type="EMBL" id="KV417561">
    <property type="protein sequence ID" value="KZP19692.1"/>
    <property type="molecule type" value="Genomic_DNA"/>
</dbReference>
<accession>A0A166IDA8</accession>
<sequence>MNVTMGVGLVNKVIPTPVPTVLQRIREAIDKDAVEALDFIKLALQHHTKYEQSPGWWDADLRAPVTSGSQSPALHRTRGLREQAQRSRSSGWRGSSSIAAETPGTPKVSPSHQTVSTFPT</sequence>
<evidence type="ECO:0000313" key="2">
    <source>
        <dbReference type="EMBL" id="KZP19692.1"/>
    </source>
</evidence>
<feature type="compositionally biased region" description="Polar residues" evidence="1">
    <location>
        <begin position="108"/>
        <end position="120"/>
    </location>
</feature>
<dbReference type="AlphaFoldDB" id="A0A166IDA8"/>